<keyword evidence="2" id="KW-1133">Transmembrane helix</keyword>
<feature type="compositionally biased region" description="Pro residues" evidence="1">
    <location>
        <begin position="311"/>
        <end position="322"/>
    </location>
</feature>
<dbReference type="Proteomes" id="UP000008370">
    <property type="component" value="Unassembled WGS sequence"/>
</dbReference>
<dbReference type="InParanoid" id="K5W673"/>
<accession>K5W673</accession>
<name>K5W673_PHACS</name>
<dbReference type="RefSeq" id="XP_007391974.1">
    <property type="nucleotide sequence ID" value="XM_007391912.1"/>
</dbReference>
<dbReference type="KEGG" id="pco:PHACADRAFT_157780"/>
<reference evidence="3 4" key="1">
    <citation type="journal article" date="2012" name="BMC Genomics">
        <title>Comparative genomics of the white-rot fungi, Phanerochaete carnosa and P. chrysosporium, to elucidate the genetic basis of the distinct wood types they colonize.</title>
        <authorList>
            <person name="Suzuki H."/>
            <person name="MacDonald J."/>
            <person name="Syed K."/>
            <person name="Salamov A."/>
            <person name="Hori C."/>
            <person name="Aerts A."/>
            <person name="Henrissat B."/>
            <person name="Wiebenga A."/>
            <person name="vanKuyk P.A."/>
            <person name="Barry K."/>
            <person name="Lindquist E."/>
            <person name="LaButti K."/>
            <person name="Lapidus A."/>
            <person name="Lucas S."/>
            <person name="Coutinho P."/>
            <person name="Gong Y."/>
            <person name="Samejima M."/>
            <person name="Mahadevan R."/>
            <person name="Abou-Zaid M."/>
            <person name="de Vries R.P."/>
            <person name="Igarashi K."/>
            <person name="Yadav J.S."/>
            <person name="Grigoriev I.V."/>
            <person name="Master E.R."/>
        </authorList>
    </citation>
    <scope>NUCLEOTIDE SEQUENCE [LARGE SCALE GENOMIC DNA]</scope>
    <source>
        <strain evidence="3 4">HHB-10118-sp</strain>
    </source>
</reference>
<dbReference type="AlphaFoldDB" id="K5W673"/>
<dbReference type="EMBL" id="JH930469">
    <property type="protein sequence ID" value="EKM59413.1"/>
    <property type="molecule type" value="Genomic_DNA"/>
</dbReference>
<feature type="compositionally biased region" description="Polar residues" evidence="1">
    <location>
        <begin position="270"/>
        <end position="282"/>
    </location>
</feature>
<evidence type="ECO:0000256" key="2">
    <source>
        <dbReference type="SAM" id="Phobius"/>
    </source>
</evidence>
<dbReference type="GeneID" id="18909083"/>
<keyword evidence="2" id="KW-0472">Membrane</keyword>
<protein>
    <submittedName>
        <fullName evidence="3">Uncharacterized protein</fullName>
    </submittedName>
</protein>
<feature type="transmembrane region" description="Helical" evidence="2">
    <location>
        <begin position="6"/>
        <end position="30"/>
    </location>
</feature>
<feature type="region of interest" description="Disordered" evidence="1">
    <location>
        <begin position="254"/>
        <end position="342"/>
    </location>
</feature>
<gene>
    <name evidence="3" type="ORF">PHACADRAFT_157780</name>
</gene>
<feature type="compositionally biased region" description="Basic and acidic residues" evidence="1">
    <location>
        <begin position="332"/>
        <end position="342"/>
    </location>
</feature>
<keyword evidence="4" id="KW-1185">Reference proteome</keyword>
<organism evidence="3 4">
    <name type="scientific">Phanerochaete carnosa (strain HHB-10118-sp)</name>
    <name type="common">White-rot fungus</name>
    <name type="synonym">Peniophora carnosa</name>
    <dbReference type="NCBI Taxonomy" id="650164"/>
    <lineage>
        <taxon>Eukaryota</taxon>
        <taxon>Fungi</taxon>
        <taxon>Dikarya</taxon>
        <taxon>Basidiomycota</taxon>
        <taxon>Agaricomycotina</taxon>
        <taxon>Agaricomycetes</taxon>
        <taxon>Polyporales</taxon>
        <taxon>Phanerochaetaceae</taxon>
        <taxon>Phanerochaete</taxon>
    </lineage>
</organism>
<sequence>MQNKPLSISVITIASIIGLVVLMIIATWAIRRRQHNKLHDEAAEFRTEDLVGGGHGHDDIEKGSQGIFTHTNDDVVNKVETAAGARPVHRVPTNRSTATTTTETYINHAYYPNFDLQKTGYGTSQGYDIPKAHEDALMAVPQLPGHPHYDGHDYADLHRQATGAYRPGNPSSASESTQPVYRNVAPIYDHHAAQQPFPVRSPSPAYDPMNQYPQHRQLTSAPPSFLTIDVNAASAPMFGPSSALSFTGAPLRPAEAVNPANPPPAVPAESPQTSISRRSSLLNGPVAPVAPKTPKDTTKKTSSHSKALDPSIPPVPVAPPLPDEFGNTELNGEPRELKIMNV</sequence>
<dbReference type="CDD" id="cd12087">
    <property type="entry name" value="TM_EGFR-like"/>
    <property type="match status" value="1"/>
</dbReference>
<dbReference type="STRING" id="650164.K5W673"/>
<evidence type="ECO:0000313" key="4">
    <source>
        <dbReference type="Proteomes" id="UP000008370"/>
    </source>
</evidence>
<keyword evidence="2" id="KW-0812">Transmembrane</keyword>
<dbReference type="HOGENOM" id="CLU_811598_0_0_1"/>
<dbReference type="OrthoDB" id="2803515at2759"/>
<evidence type="ECO:0000313" key="3">
    <source>
        <dbReference type="EMBL" id="EKM59413.1"/>
    </source>
</evidence>
<evidence type="ECO:0000256" key="1">
    <source>
        <dbReference type="SAM" id="MobiDB-lite"/>
    </source>
</evidence>
<proteinExistence type="predicted"/>